<dbReference type="InParanoid" id="A0A2G4YRN6"/>
<sequence length="75" mass="8804">MEHEDFSGLSKGKLKSLIKETEEVLVLLKEELQKRKLDKQHEEIDHLEDHLKEAEPHLSTIKAFIQKIIEDSKKT</sequence>
<accession>A0A2G4YRN6</accession>
<gene>
    <name evidence="2" type="ORF">CRD36_09780</name>
</gene>
<keyword evidence="3" id="KW-1185">Reference proteome</keyword>
<dbReference type="AlphaFoldDB" id="A0A2G4YRN6"/>
<evidence type="ECO:0000256" key="1">
    <source>
        <dbReference type="SAM" id="Coils"/>
    </source>
</evidence>
<dbReference type="RefSeq" id="WP_099472641.1">
    <property type="nucleotide sequence ID" value="NZ_CAXBMK010000002.1"/>
</dbReference>
<feature type="coiled-coil region" evidence="1">
    <location>
        <begin position="11"/>
        <end position="38"/>
    </location>
</feature>
<proteinExistence type="predicted"/>
<evidence type="ECO:0000313" key="3">
    <source>
        <dbReference type="Proteomes" id="UP000229730"/>
    </source>
</evidence>
<reference evidence="2 3" key="1">
    <citation type="submission" date="2017-10" db="EMBL/GenBank/DDBJ databases">
        <title>Frigbacter circumglobatus gen. nov. sp. nov., isolated from sediment cultured in situ.</title>
        <authorList>
            <person name="Zhao Z."/>
        </authorList>
    </citation>
    <scope>NUCLEOTIDE SEQUENCE [LARGE SCALE GENOMIC DNA]</scope>
    <source>
        <strain evidence="2 3">ZYL</strain>
    </source>
</reference>
<organism evidence="2 3">
    <name type="scientific">Paremcibacter congregatus</name>
    <dbReference type="NCBI Taxonomy" id="2043170"/>
    <lineage>
        <taxon>Bacteria</taxon>
        <taxon>Pseudomonadati</taxon>
        <taxon>Pseudomonadota</taxon>
        <taxon>Alphaproteobacteria</taxon>
        <taxon>Emcibacterales</taxon>
        <taxon>Emcibacteraceae</taxon>
        <taxon>Paremcibacter</taxon>
    </lineage>
</organism>
<comment type="caution">
    <text evidence="2">The sequence shown here is derived from an EMBL/GenBank/DDBJ whole genome shotgun (WGS) entry which is preliminary data.</text>
</comment>
<evidence type="ECO:0000313" key="2">
    <source>
        <dbReference type="EMBL" id="PHZ84999.1"/>
    </source>
</evidence>
<keyword evidence="1" id="KW-0175">Coiled coil</keyword>
<name>A0A2G4YRN6_9PROT</name>
<protein>
    <submittedName>
        <fullName evidence="2">Uncharacterized protein</fullName>
    </submittedName>
</protein>
<dbReference type="EMBL" id="PDEM01000020">
    <property type="protein sequence ID" value="PHZ84999.1"/>
    <property type="molecule type" value="Genomic_DNA"/>
</dbReference>
<dbReference type="Proteomes" id="UP000229730">
    <property type="component" value="Unassembled WGS sequence"/>
</dbReference>